<dbReference type="CDD" id="cd07920">
    <property type="entry name" value="Pumilio"/>
    <property type="match status" value="1"/>
</dbReference>
<dbReference type="PANTHER" id="PTHR12537:SF12">
    <property type="entry name" value="MATERNAL PROTEIN PUMILIO"/>
    <property type="match status" value="1"/>
</dbReference>
<dbReference type="GO" id="GO:0000288">
    <property type="term" value="P:nuclear-transcribed mRNA catabolic process, deadenylation-dependent decay"/>
    <property type="evidence" value="ECO:0007669"/>
    <property type="project" value="TreeGrafter"/>
</dbReference>
<dbReference type="EMBL" id="LT671823">
    <property type="protein sequence ID" value="SHO77541.1"/>
    <property type="molecule type" value="Genomic_DNA"/>
</dbReference>
<feature type="compositionally biased region" description="Basic and acidic residues" evidence="3">
    <location>
        <begin position="421"/>
        <end position="438"/>
    </location>
</feature>
<dbReference type="PROSITE" id="PS50303">
    <property type="entry name" value="PUM_HD"/>
    <property type="match status" value="1"/>
</dbReference>
<feature type="repeat" description="Pumilio" evidence="2">
    <location>
        <begin position="564"/>
        <end position="599"/>
    </location>
</feature>
<keyword evidence="1" id="KW-0677">Repeat</keyword>
<feature type="repeat" description="Pumilio" evidence="2">
    <location>
        <begin position="456"/>
        <end position="491"/>
    </location>
</feature>
<feature type="region of interest" description="Disordered" evidence="3">
    <location>
        <begin position="405"/>
        <end position="449"/>
    </location>
</feature>
<dbReference type="GO" id="GO:0005737">
    <property type="term" value="C:cytoplasm"/>
    <property type="evidence" value="ECO:0007669"/>
    <property type="project" value="TreeGrafter"/>
</dbReference>
<evidence type="ECO:0000313" key="6">
    <source>
        <dbReference type="Proteomes" id="UP000186303"/>
    </source>
</evidence>
<gene>
    <name evidence="5" type="ORF">MSYG_1881</name>
</gene>
<feature type="repeat" description="Pumilio" evidence="2">
    <location>
        <begin position="492"/>
        <end position="527"/>
    </location>
</feature>
<dbReference type="InterPro" id="IPR033133">
    <property type="entry name" value="PUM-HD"/>
</dbReference>
<accession>A0A1M8A541</accession>
<dbReference type="InterPro" id="IPR016024">
    <property type="entry name" value="ARM-type_fold"/>
</dbReference>
<dbReference type="OMA" id="KSIWDSS"/>
<evidence type="ECO:0000256" key="3">
    <source>
        <dbReference type="SAM" id="MobiDB-lite"/>
    </source>
</evidence>
<evidence type="ECO:0000256" key="2">
    <source>
        <dbReference type="PROSITE-ProRule" id="PRU00317"/>
    </source>
</evidence>
<dbReference type="InterPro" id="IPR011989">
    <property type="entry name" value="ARM-like"/>
</dbReference>
<evidence type="ECO:0000256" key="1">
    <source>
        <dbReference type="ARBA" id="ARBA00022737"/>
    </source>
</evidence>
<name>A0A1M8A541_MALS4</name>
<reference evidence="6" key="1">
    <citation type="journal article" date="2017" name="Nucleic Acids Res.">
        <title>Proteogenomics produces comprehensive and highly accurate protein-coding gene annotation in a complete genome assembly of Malassezia sympodialis.</title>
        <authorList>
            <person name="Zhu Y."/>
            <person name="Engstroem P.G."/>
            <person name="Tellgren-Roth C."/>
            <person name="Baudo C.D."/>
            <person name="Kennell J.C."/>
            <person name="Sun S."/>
            <person name="Billmyre R.B."/>
            <person name="Schroeder M.S."/>
            <person name="Andersson A."/>
            <person name="Holm T."/>
            <person name="Sigurgeirsson B."/>
            <person name="Wu G."/>
            <person name="Sankaranarayanan S.R."/>
            <person name="Siddharthan R."/>
            <person name="Sanyal K."/>
            <person name="Lundeberg J."/>
            <person name="Nystedt B."/>
            <person name="Boekhout T."/>
            <person name="Dawson T.L. Jr."/>
            <person name="Heitman J."/>
            <person name="Scheynius A."/>
            <person name="Lehtioe J."/>
        </authorList>
    </citation>
    <scope>NUCLEOTIDE SEQUENCE [LARGE SCALE GENOMIC DNA]</scope>
    <source>
        <strain evidence="6">ATCC 42132</strain>
    </source>
</reference>
<organism evidence="5 6">
    <name type="scientific">Malassezia sympodialis (strain ATCC 42132)</name>
    <name type="common">Atopic eczema-associated yeast</name>
    <dbReference type="NCBI Taxonomy" id="1230383"/>
    <lineage>
        <taxon>Eukaryota</taxon>
        <taxon>Fungi</taxon>
        <taxon>Dikarya</taxon>
        <taxon>Basidiomycota</taxon>
        <taxon>Ustilaginomycotina</taxon>
        <taxon>Malasseziomycetes</taxon>
        <taxon>Malasseziales</taxon>
        <taxon>Malasseziaceae</taxon>
        <taxon>Malassezia</taxon>
    </lineage>
</organism>
<dbReference type="Proteomes" id="UP000186303">
    <property type="component" value="Chromosome 3"/>
</dbReference>
<feature type="compositionally biased region" description="Pro residues" evidence="3">
    <location>
        <begin position="1"/>
        <end position="10"/>
    </location>
</feature>
<feature type="repeat" description="Pumilio" evidence="2">
    <location>
        <begin position="528"/>
        <end position="563"/>
    </location>
</feature>
<evidence type="ECO:0000313" key="5">
    <source>
        <dbReference type="EMBL" id="SHO77541.1"/>
    </source>
</evidence>
<dbReference type="Gene3D" id="1.25.10.10">
    <property type="entry name" value="Leucine-rich Repeat Variant"/>
    <property type="match status" value="1"/>
</dbReference>
<dbReference type="SMART" id="SM00025">
    <property type="entry name" value="Pumilio"/>
    <property type="match status" value="8"/>
</dbReference>
<feature type="compositionally biased region" description="Polar residues" evidence="3">
    <location>
        <begin position="267"/>
        <end position="282"/>
    </location>
</feature>
<dbReference type="InterPro" id="IPR001313">
    <property type="entry name" value="Pumilio_RNA-bd_rpt"/>
</dbReference>
<dbReference type="AlphaFoldDB" id="A0A1M8A541"/>
<protein>
    <submittedName>
        <fullName evidence="5">Similar to S.cerevisiae protein PUF3 (Protein of the mitochondrial outer surface)</fullName>
    </submittedName>
</protein>
<dbReference type="VEuPathDB" id="FungiDB:MSYG_1881"/>
<feature type="repeat" description="Pumilio" evidence="2">
    <location>
        <begin position="636"/>
        <end position="671"/>
    </location>
</feature>
<feature type="region of interest" description="Disordered" evidence="3">
    <location>
        <begin position="267"/>
        <end position="286"/>
    </location>
</feature>
<evidence type="ECO:0000259" key="4">
    <source>
        <dbReference type="PROSITE" id="PS50303"/>
    </source>
</evidence>
<keyword evidence="6" id="KW-1185">Reference proteome</keyword>
<feature type="domain" description="PUM-HD" evidence="4">
    <location>
        <begin position="435"/>
        <end position="790"/>
    </location>
</feature>
<dbReference type="GO" id="GO:0003730">
    <property type="term" value="F:mRNA 3'-UTR binding"/>
    <property type="evidence" value="ECO:0007669"/>
    <property type="project" value="TreeGrafter"/>
</dbReference>
<sequence>MRTAPGPTPSRPLMSSPAAGARVLHGSMSPPLPGNRTRGAETPPPTLLSGRNQPRRTLTDNASEFLHAVDDLLAGAPSARHMPPVSNAMPTSAFPETSRTPNPLLHRSMTIDTFGYDPASHLTQSLHLGLSSPLLSTPPTSRASEERATSNTPLTADWSAADYDPRTNWPSTRMHVRTADPLVYGPLGGVLSSSPDNAETPLHAEASAAIALEDDLRTLTTSPPSFIQPQHAERFEVSMPSSPMLDHSLSKQMRAMTLPTELPYSKTEQSLNSASRMSNDSPPINAPMHSRAFPRSALHHRHGPNPAFAPAPYSPPLAHPTEPLDFVPMAGAGAMPLPTDGSMSPMSKRRDEANMWFGRPGTLRLGETKPANVSAAHPSLDAETTSVASGLPRARYDYVVQDSPSVPVRRCGSGRGRGAHSTHDGHSRMSQRRDDSQGHRASFTSHEEGSRWELADVRGQLADISMDQHGSRLIQEKLDHCTPEERTWVFDELFPESRRLMADVFGNYVIQKLFEYGNPAQVAALGEQLQGYVLSLSLGTYGCRVVQKAFERVEEKQKIQLGQELHPHVLDCVRDQNANHVIQKILEQVPSAHLEFIAAAFNGHVLTLASHCYSCRVLQRIFAYCDEGQRRPLLNEMHQNTLSLMQDQYGNYVIQWVLQHGDAADQHAIVVATKSHLLQMSRHKFASNVVEHVIEVAPPADLDDLLKELLAPLSATDIEGLPLLVDGTMPLCVATVMMQDQYANYVLQRFLQVLQGESRERLVQTIRPVLYALRQRQAALAAPNHSGSPFTGSIRLPGNSHIGNKPLQAIERLIEQSSSTPATAHTPAV</sequence>
<feature type="region of interest" description="Disordered" evidence="3">
    <location>
        <begin position="77"/>
        <end position="104"/>
    </location>
</feature>
<dbReference type="InterPro" id="IPR033712">
    <property type="entry name" value="Pumilio_RNA-bd"/>
</dbReference>
<proteinExistence type="predicted"/>
<dbReference type="STRING" id="1230383.A0A1M8A541"/>
<feature type="repeat" description="Pumilio" evidence="2">
    <location>
        <begin position="728"/>
        <end position="764"/>
    </location>
</feature>
<dbReference type="PROSITE" id="PS50302">
    <property type="entry name" value="PUM"/>
    <property type="match status" value="8"/>
</dbReference>
<dbReference type="SUPFAM" id="SSF48371">
    <property type="entry name" value="ARM repeat"/>
    <property type="match status" value="1"/>
</dbReference>
<feature type="region of interest" description="Disordered" evidence="3">
    <location>
        <begin position="133"/>
        <end position="159"/>
    </location>
</feature>
<dbReference type="PANTHER" id="PTHR12537">
    <property type="entry name" value="RNA BINDING PROTEIN PUMILIO-RELATED"/>
    <property type="match status" value="1"/>
</dbReference>
<feature type="compositionally biased region" description="Polar residues" evidence="3">
    <location>
        <begin position="88"/>
        <end position="101"/>
    </location>
</feature>
<dbReference type="OrthoDB" id="668540at2759"/>
<feature type="repeat" description="Pumilio" evidence="2">
    <location>
        <begin position="600"/>
        <end position="635"/>
    </location>
</feature>
<feature type="repeat" description="Pumilio" evidence="2">
    <location>
        <begin position="672"/>
        <end position="707"/>
    </location>
</feature>
<dbReference type="Pfam" id="PF00806">
    <property type="entry name" value="PUF"/>
    <property type="match status" value="8"/>
</dbReference>
<feature type="region of interest" description="Disordered" evidence="3">
    <location>
        <begin position="1"/>
        <end position="55"/>
    </location>
</feature>